<keyword evidence="2" id="KW-1133">Transmembrane helix</keyword>
<keyword evidence="2" id="KW-0472">Membrane</keyword>
<keyword evidence="2" id="KW-0812">Transmembrane</keyword>
<keyword evidence="5" id="KW-1185">Reference proteome</keyword>
<evidence type="ECO:0000259" key="3">
    <source>
        <dbReference type="Pfam" id="PF20059"/>
    </source>
</evidence>
<evidence type="ECO:0000313" key="5">
    <source>
        <dbReference type="Proteomes" id="UP001589862"/>
    </source>
</evidence>
<protein>
    <submittedName>
        <fullName evidence="4">DUF6458 family protein</fullName>
    </submittedName>
</protein>
<evidence type="ECO:0000256" key="1">
    <source>
        <dbReference type="SAM" id="MobiDB-lite"/>
    </source>
</evidence>
<dbReference type="Proteomes" id="UP001589862">
    <property type="component" value="Unassembled WGS sequence"/>
</dbReference>
<sequence length="83" mass="8699">MRIGGSLFLLALGAILAFAVSDMIPNVDLTLVGYILMGVGAIGLIVSLFMTASARTGGRVSETRTVTDPATGETVRRDESRDI</sequence>
<feature type="compositionally biased region" description="Basic and acidic residues" evidence="1">
    <location>
        <begin position="74"/>
        <end position="83"/>
    </location>
</feature>
<proteinExistence type="predicted"/>
<gene>
    <name evidence="4" type="ORF">ACFFFR_05290</name>
</gene>
<comment type="caution">
    <text evidence="4">The sequence shown here is derived from an EMBL/GenBank/DDBJ whole genome shotgun (WGS) entry which is preliminary data.</text>
</comment>
<accession>A0ABV6PB37</accession>
<feature type="region of interest" description="Disordered" evidence="1">
    <location>
        <begin position="60"/>
        <end position="83"/>
    </location>
</feature>
<name>A0ABV6PB37_9MICC</name>
<dbReference type="Pfam" id="PF20059">
    <property type="entry name" value="DUF6458"/>
    <property type="match status" value="1"/>
</dbReference>
<feature type="domain" description="DUF6458" evidence="3">
    <location>
        <begin position="3"/>
        <end position="78"/>
    </location>
</feature>
<feature type="transmembrane region" description="Helical" evidence="2">
    <location>
        <begin position="31"/>
        <end position="54"/>
    </location>
</feature>
<organism evidence="4 5">
    <name type="scientific">Micrococcoides hystricis</name>
    <dbReference type="NCBI Taxonomy" id="1572761"/>
    <lineage>
        <taxon>Bacteria</taxon>
        <taxon>Bacillati</taxon>
        <taxon>Actinomycetota</taxon>
        <taxon>Actinomycetes</taxon>
        <taxon>Micrococcales</taxon>
        <taxon>Micrococcaceae</taxon>
        <taxon>Micrococcoides</taxon>
    </lineage>
</organism>
<reference evidence="4 5" key="1">
    <citation type="submission" date="2024-09" db="EMBL/GenBank/DDBJ databases">
        <authorList>
            <person name="Sun Q."/>
            <person name="Mori K."/>
        </authorList>
    </citation>
    <scope>NUCLEOTIDE SEQUENCE [LARGE SCALE GENOMIC DNA]</scope>
    <source>
        <strain evidence="4 5">NCAIM B.02604</strain>
    </source>
</reference>
<dbReference type="EMBL" id="JBHLUB010000025">
    <property type="protein sequence ID" value="MFC0581796.1"/>
    <property type="molecule type" value="Genomic_DNA"/>
</dbReference>
<evidence type="ECO:0000256" key="2">
    <source>
        <dbReference type="SAM" id="Phobius"/>
    </source>
</evidence>
<evidence type="ECO:0000313" key="4">
    <source>
        <dbReference type="EMBL" id="MFC0581796.1"/>
    </source>
</evidence>
<dbReference type="InterPro" id="IPR045597">
    <property type="entry name" value="DUF6458"/>
</dbReference>
<dbReference type="RefSeq" id="WP_377458476.1">
    <property type="nucleotide sequence ID" value="NZ_JBHLUB010000025.1"/>
</dbReference>